<sequence length="276" mass="33069">MPDVGLYIGSRHDIIPLLLFPEIKRWIYMDSLPVYKAGFKEDKYPKSLKKEMYLADAENEMEKAGFKLSVRNDDEKCLLFKNEKRDSEVYFFHSTFFPKCSLKQRKLMKDVNYIYLSAYCPDRIVLNMICKTKPLTLLIWHVPLFYNWRKGNDIIDFENDTNLTTFLMFNYVENVNYIYLNDKNTNNANSLREQIMNNTKINVDAVEKIPCNNLLDYHQKESQTYAEQPHYFKTLNDIPLLNSSKQNKNKNISVFKKRKWFIRTIKLKRKKYNKKL</sequence>
<organism evidence="1">
    <name type="scientific">viral metagenome</name>
    <dbReference type="NCBI Taxonomy" id="1070528"/>
    <lineage>
        <taxon>unclassified sequences</taxon>
        <taxon>metagenomes</taxon>
        <taxon>organismal metagenomes</taxon>
    </lineage>
</organism>
<evidence type="ECO:0000313" key="1">
    <source>
        <dbReference type="EMBL" id="QHU05588.1"/>
    </source>
</evidence>
<name>A0A6C0JNY6_9ZZZZ</name>
<proteinExistence type="predicted"/>
<protein>
    <submittedName>
        <fullName evidence="1">Uncharacterized protein</fullName>
    </submittedName>
</protein>
<dbReference type="AlphaFoldDB" id="A0A6C0JNY6"/>
<accession>A0A6C0JNY6</accession>
<dbReference type="EMBL" id="MN740417">
    <property type="protein sequence ID" value="QHU05588.1"/>
    <property type="molecule type" value="Genomic_DNA"/>
</dbReference>
<reference evidence="1" key="1">
    <citation type="journal article" date="2020" name="Nature">
        <title>Giant virus diversity and host interactions through global metagenomics.</title>
        <authorList>
            <person name="Schulz F."/>
            <person name="Roux S."/>
            <person name="Paez-Espino D."/>
            <person name="Jungbluth S."/>
            <person name="Walsh D.A."/>
            <person name="Denef V.J."/>
            <person name="McMahon K.D."/>
            <person name="Konstantinidis K.T."/>
            <person name="Eloe-Fadrosh E.A."/>
            <person name="Kyrpides N.C."/>
            <person name="Woyke T."/>
        </authorList>
    </citation>
    <scope>NUCLEOTIDE SEQUENCE</scope>
    <source>
        <strain evidence="1">GVMAG-M-3300027736-24</strain>
    </source>
</reference>